<dbReference type="EMBL" id="JANDBD010000009">
    <property type="protein sequence ID" value="MCP9274754.1"/>
    <property type="molecule type" value="Genomic_DNA"/>
</dbReference>
<dbReference type="Proteomes" id="UP001651690">
    <property type="component" value="Unassembled WGS sequence"/>
</dbReference>
<evidence type="ECO:0000313" key="2">
    <source>
        <dbReference type="Proteomes" id="UP001651690"/>
    </source>
</evidence>
<comment type="caution">
    <text evidence="1">The sequence shown here is derived from an EMBL/GenBank/DDBJ whole genome shotgun (WGS) entry which is preliminary data.</text>
</comment>
<evidence type="ECO:0008006" key="3">
    <source>
        <dbReference type="Google" id="ProtNLM"/>
    </source>
</evidence>
<evidence type="ECO:0000313" key="1">
    <source>
        <dbReference type="EMBL" id="MCP9274754.1"/>
    </source>
</evidence>
<dbReference type="RefSeq" id="WP_255062435.1">
    <property type="nucleotide sequence ID" value="NZ_JANDBD010000009.1"/>
</dbReference>
<accession>A0ABT1M959</accession>
<organism evidence="1 2">
    <name type="scientific">Mycolicibacterium arenosum</name>
    <dbReference type="NCBI Taxonomy" id="2952157"/>
    <lineage>
        <taxon>Bacteria</taxon>
        <taxon>Bacillati</taxon>
        <taxon>Actinomycetota</taxon>
        <taxon>Actinomycetes</taxon>
        <taxon>Mycobacteriales</taxon>
        <taxon>Mycobacteriaceae</taxon>
        <taxon>Mycolicibacterium</taxon>
    </lineage>
</organism>
<reference evidence="1 2" key="1">
    <citation type="submission" date="2022-06" db="EMBL/GenBank/DDBJ databases">
        <title>Mycolicibacterium sp. CAU 1645 isolated from seawater.</title>
        <authorList>
            <person name="Kim W."/>
        </authorList>
    </citation>
    <scope>NUCLEOTIDE SEQUENCE [LARGE SCALE GENOMIC DNA]</scope>
    <source>
        <strain evidence="1 2">CAU 1645</strain>
    </source>
</reference>
<sequence>MSRILLQTTITDHPDDWGIERFSLLTAELRAAGHTVIARNRADGAGDDPVLSHVDQLGVDQLWLMAVDVGTGLTVAEADAITRFRHHGGGVLTARDHEQLGSCLRHLGSLGAVNRFHDASIDPESMLDDRDTPEISWPNFHSGSNGDYQPVLVDGPVHELLRTPRTASGRIEWFPAHPHEGLVVADVPGATVLAQGRSTATGRRFNLAVVLDGERAPDGRPMGRAVAESTFHHFADYNWDVSCSAPSFVSEPPGSQIADDPARLEPFKDYVRNIAAWLDQSGGDRSVANARLLRPIKTMVRTRNGG</sequence>
<keyword evidence="2" id="KW-1185">Reference proteome</keyword>
<gene>
    <name evidence="1" type="ORF">NM203_21400</name>
</gene>
<proteinExistence type="predicted"/>
<protein>
    <recommendedName>
        <fullName evidence="3">ThuA-like domain-containing protein</fullName>
    </recommendedName>
</protein>
<name>A0ABT1M959_9MYCO</name>